<dbReference type="PANTHER" id="PTHR12755:SF6">
    <property type="entry name" value="POLYRIBONUCLEOTIDE 5'-HYDROXYL-KINASE CLP1"/>
    <property type="match status" value="1"/>
</dbReference>
<dbReference type="GO" id="GO:0005634">
    <property type="term" value="C:nucleus"/>
    <property type="evidence" value="ECO:0007669"/>
    <property type="project" value="TreeGrafter"/>
</dbReference>
<dbReference type="STRING" id="1805483.A0A177EDJ9"/>
<dbReference type="InterPro" id="IPR032319">
    <property type="entry name" value="CLP1_P"/>
</dbReference>
<dbReference type="Gene3D" id="3.40.50.300">
    <property type="entry name" value="P-loop containing nucleotide triphosphate hydrolases"/>
    <property type="match status" value="1"/>
</dbReference>
<keyword evidence="8" id="KW-0418">Kinase</keyword>
<dbReference type="GO" id="GO:0006388">
    <property type="term" value="P:tRNA splicing, via endonucleolytic cleavage and ligation"/>
    <property type="evidence" value="ECO:0007669"/>
    <property type="project" value="TreeGrafter"/>
</dbReference>
<dbReference type="Pfam" id="PF16573">
    <property type="entry name" value="CLP1_N"/>
    <property type="match status" value="1"/>
</dbReference>
<reference evidence="8 9" key="1">
    <citation type="submission" date="2016-02" db="EMBL/GenBank/DDBJ databases">
        <title>Discovery of a natural microsporidian pathogen with a broad tissue tropism in Caenorhabditis elegans.</title>
        <authorList>
            <person name="Luallen R.J."/>
            <person name="Reinke A.W."/>
            <person name="Tong L."/>
            <person name="Botts M.R."/>
            <person name="Felix M.-A."/>
            <person name="Troemel E.R."/>
        </authorList>
    </citation>
    <scope>NUCLEOTIDE SEQUENCE [LARGE SCALE GENOMIC DNA]</scope>
    <source>
        <strain evidence="8 9">JUm2807</strain>
    </source>
</reference>
<dbReference type="GO" id="GO:0031124">
    <property type="term" value="P:mRNA 3'-end processing"/>
    <property type="evidence" value="ECO:0007669"/>
    <property type="project" value="InterPro"/>
</dbReference>
<sequence>MDVELKPGCELRIEVPTNGKVKFVVSENTAESNGQELLLGKWYTVKEELFFIFTYTGCKVKLAASEAFSYVSEDSTVPYIFNVFSNLIHTEKKRLLIVGEGRTTLANTLTNYFVRGGEKVLQIDLDVHGGSLLFPGTMTMTVIDEVYSQVEPLSTSEKLSYFFGSPSASDNTDLYSLLLQETLAVAKQKDFTGPSVVIGHKQITKEEIEKTMQAYSIDYLLVIGDEKLYNQVSTDQKIHLPRFPGLIPRDTERRRQQISSRIKRYFYGEHEEYSPSTLTINIGERSEKEGAYRVVQVGDEFMAPMSALPLGSSKRKNSTSVTECLPTAGSVLAISSAETLEEVSTSPVVGFLTILEVISETQLKVLSPQPKVPQRPFLIQGKIRLLG</sequence>
<comment type="caution">
    <text evidence="8">The sequence shown here is derived from an EMBL/GenBank/DDBJ whole genome shotgun (WGS) entry which is preliminary data.</text>
</comment>
<dbReference type="PANTHER" id="PTHR12755">
    <property type="entry name" value="CLEAVAGE/POLYADENYLATION FACTOR IA SUBUNIT CLP1P"/>
    <property type="match status" value="1"/>
</dbReference>
<dbReference type="AlphaFoldDB" id="A0A177EDJ9"/>
<dbReference type="InterPro" id="IPR038238">
    <property type="entry name" value="Clp1_C_sf"/>
</dbReference>
<evidence type="ECO:0000259" key="7">
    <source>
        <dbReference type="Pfam" id="PF16575"/>
    </source>
</evidence>
<keyword evidence="4" id="KW-0067">ATP-binding</keyword>
<dbReference type="Pfam" id="PF16575">
    <property type="entry name" value="CLP1_P"/>
    <property type="match status" value="1"/>
</dbReference>
<dbReference type="GO" id="GO:0005524">
    <property type="term" value="F:ATP binding"/>
    <property type="evidence" value="ECO:0007669"/>
    <property type="project" value="UniProtKB-KW"/>
</dbReference>
<feature type="domain" description="Clp1 N-terminal" evidence="6">
    <location>
        <begin position="4"/>
        <end position="87"/>
    </location>
</feature>
<dbReference type="Proteomes" id="UP000185944">
    <property type="component" value="Unassembled WGS sequence"/>
</dbReference>
<dbReference type="InterPro" id="IPR032324">
    <property type="entry name" value="Clp1_N"/>
</dbReference>
<protein>
    <recommendedName>
        <fullName evidence="2">Polynucleotide 5'-hydroxyl-kinase GRC3</fullName>
    </recommendedName>
    <alternativeName>
        <fullName evidence="1">Polynucleotide 5'-hydroxyl-kinase grc3</fullName>
    </alternativeName>
</protein>
<evidence type="ECO:0000256" key="1">
    <source>
        <dbReference type="ARBA" id="ARBA00018706"/>
    </source>
</evidence>
<dbReference type="GO" id="GO:0051731">
    <property type="term" value="F:polynucleotide 5'-hydroxyl-kinase activity"/>
    <property type="evidence" value="ECO:0007669"/>
    <property type="project" value="InterPro"/>
</dbReference>
<feature type="domain" description="Clp1 C-terminal" evidence="5">
    <location>
        <begin position="292"/>
        <end position="383"/>
    </location>
</feature>
<evidence type="ECO:0000313" key="9">
    <source>
        <dbReference type="Proteomes" id="UP000185944"/>
    </source>
</evidence>
<dbReference type="Pfam" id="PF06807">
    <property type="entry name" value="Clp1"/>
    <property type="match status" value="1"/>
</dbReference>
<dbReference type="InterPro" id="IPR045116">
    <property type="entry name" value="Clp1/Grc3"/>
</dbReference>
<evidence type="ECO:0000313" key="8">
    <source>
        <dbReference type="EMBL" id="OAG29470.1"/>
    </source>
</evidence>
<dbReference type="VEuPathDB" id="MicrosporidiaDB:NEDG_00603"/>
<dbReference type="OrthoDB" id="258143at2759"/>
<gene>
    <name evidence="8" type="ORF">NEDG_00603</name>
</gene>
<dbReference type="EMBL" id="LTDL01000040">
    <property type="protein sequence ID" value="OAG29470.1"/>
    <property type="molecule type" value="Genomic_DNA"/>
</dbReference>
<organism evidence="8 9">
    <name type="scientific">Nematocida displodere</name>
    <dbReference type="NCBI Taxonomy" id="1805483"/>
    <lineage>
        <taxon>Eukaryota</taxon>
        <taxon>Fungi</taxon>
        <taxon>Fungi incertae sedis</taxon>
        <taxon>Microsporidia</taxon>
        <taxon>Nematocida</taxon>
    </lineage>
</organism>
<dbReference type="Gene3D" id="2.60.120.1030">
    <property type="entry name" value="Clp1, DNA binding domain"/>
    <property type="match status" value="1"/>
</dbReference>
<keyword evidence="8" id="KW-0808">Transferase</keyword>
<evidence type="ECO:0000259" key="5">
    <source>
        <dbReference type="Pfam" id="PF06807"/>
    </source>
</evidence>
<dbReference type="InterPro" id="IPR038239">
    <property type="entry name" value="Clp1_N_sf"/>
</dbReference>
<dbReference type="InterPro" id="IPR027417">
    <property type="entry name" value="P-loop_NTPase"/>
</dbReference>
<name>A0A177EDJ9_9MICR</name>
<feature type="domain" description="Clp1 P-loop" evidence="7">
    <location>
        <begin position="100"/>
        <end position="268"/>
    </location>
</feature>
<keyword evidence="9" id="KW-1185">Reference proteome</keyword>
<dbReference type="RefSeq" id="XP_067544118.1">
    <property type="nucleotide sequence ID" value="XM_067688021.1"/>
</dbReference>
<proteinExistence type="predicted"/>
<dbReference type="GeneID" id="93646953"/>
<evidence type="ECO:0000259" key="6">
    <source>
        <dbReference type="Pfam" id="PF16573"/>
    </source>
</evidence>
<evidence type="ECO:0000256" key="4">
    <source>
        <dbReference type="ARBA" id="ARBA00022840"/>
    </source>
</evidence>
<evidence type="ECO:0000256" key="2">
    <source>
        <dbReference type="ARBA" id="ARBA00019824"/>
    </source>
</evidence>
<accession>A0A177EDJ9</accession>
<dbReference type="InterPro" id="IPR010655">
    <property type="entry name" value="Clp1_C"/>
</dbReference>
<keyword evidence="3" id="KW-0547">Nucleotide-binding</keyword>
<dbReference type="Gene3D" id="2.40.30.330">
    <property type="entry name" value="Pre-mRNA cleavage complex subunit Clp1, C-terminal domain"/>
    <property type="match status" value="1"/>
</dbReference>
<evidence type="ECO:0000256" key="3">
    <source>
        <dbReference type="ARBA" id="ARBA00022741"/>
    </source>
</evidence>